<accession>A0A8A0XZC1</accession>
<evidence type="ECO:0000313" key="1">
    <source>
        <dbReference type="EMBL" id="QSQ86324.1"/>
    </source>
</evidence>
<sequence>MSFDTNHLALSDVTVHGTVLARLRLLYIDSRLGFFKIVTSGSGEVRVHRIFEGMAILFDDGSFVNTRGDCMQRLDFELGSTIHCGVSLRKLTIETLRFLINREIDVYPIRYVTLTRETSVDLLSVVEGKGTVYTPVPFASYNLTLAFFTTSTKTAKYAHDVEDLKDTFSDMFEDGDVLTSFGLCDAR</sequence>
<name>A0A8A0XZC1_9CLOS</name>
<organism evidence="1">
    <name type="scientific">Fig closterovirus 2</name>
    <dbReference type="NCBI Taxonomy" id="2809011"/>
    <lineage>
        <taxon>Viruses</taxon>
        <taxon>Riboviria</taxon>
        <taxon>Orthornavirae</taxon>
        <taxon>Kitrinoviricota</taxon>
        <taxon>Alsuviricetes</taxon>
        <taxon>Martellivirales</taxon>
        <taxon>Closteroviridae</taxon>
        <taxon>Closterovirus</taxon>
    </lineage>
</organism>
<proteinExistence type="predicted"/>
<reference evidence="1" key="1">
    <citation type="submission" date="2021-01" db="EMBL/GenBank/DDBJ databases">
        <title>Figuring out RNA genome size: A New Fig closterovirus with the largest plant RNA virus sequence.</title>
        <authorList>
            <person name="Debat H."/>
            <person name="Bejerman N."/>
        </authorList>
    </citation>
    <scope>NUCLEOTIDE SEQUENCE</scope>
    <source>
        <strain evidence="1">Figclos</strain>
    </source>
</reference>
<protein>
    <submittedName>
        <fullName evidence="1">p21</fullName>
    </submittedName>
</protein>
<dbReference type="EMBL" id="MW489856">
    <property type="protein sequence ID" value="QSQ86324.1"/>
    <property type="molecule type" value="Genomic_RNA"/>
</dbReference>